<dbReference type="EMBL" id="LPLZ01000017">
    <property type="protein sequence ID" value="KWN22003.1"/>
    <property type="molecule type" value="Genomic_DNA"/>
</dbReference>
<feature type="transmembrane region" description="Helical" evidence="1">
    <location>
        <begin position="27"/>
        <end position="49"/>
    </location>
</feature>
<dbReference type="Pfam" id="PF07963">
    <property type="entry name" value="N_methyl"/>
    <property type="match status" value="1"/>
</dbReference>
<name>A0A108F2R5_9BURK</name>
<gene>
    <name evidence="2" type="ORF">WT83_04850</name>
</gene>
<dbReference type="NCBIfam" id="TIGR02532">
    <property type="entry name" value="IV_pilin_GFxxxE"/>
    <property type="match status" value="1"/>
</dbReference>
<comment type="caution">
    <text evidence="2">The sequence shown here is derived from an EMBL/GenBank/DDBJ whole genome shotgun (WGS) entry which is preliminary data.</text>
</comment>
<proteinExistence type="predicted"/>
<protein>
    <submittedName>
        <fullName evidence="2">Secretion system protein</fullName>
    </submittedName>
</protein>
<evidence type="ECO:0000256" key="1">
    <source>
        <dbReference type="SAM" id="Phobius"/>
    </source>
</evidence>
<evidence type="ECO:0000313" key="2">
    <source>
        <dbReference type="EMBL" id="KWN22003.1"/>
    </source>
</evidence>
<dbReference type="InterPro" id="IPR045584">
    <property type="entry name" value="Pilin-like"/>
</dbReference>
<dbReference type="SUPFAM" id="SSF54523">
    <property type="entry name" value="Pili subunits"/>
    <property type="match status" value="1"/>
</dbReference>
<reference evidence="2 3" key="1">
    <citation type="submission" date="2015-11" db="EMBL/GenBank/DDBJ databases">
        <title>Expanding the genomic diversity of Burkholderia species for the development of highly accurate diagnostics.</title>
        <authorList>
            <person name="Sahl J."/>
            <person name="Keim P."/>
            <person name="Wagner D."/>
        </authorList>
    </citation>
    <scope>NUCLEOTIDE SEQUENCE [LARGE SCALE GENOMIC DNA]</scope>
    <source>
        <strain evidence="2 3">MSMB793WGS</strain>
    </source>
</reference>
<keyword evidence="1" id="KW-0812">Transmembrane</keyword>
<keyword evidence="1" id="KW-0472">Membrane</keyword>
<dbReference type="PROSITE" id="PS00409">
    <property type="entry name" value="PROKAR_NTER_METHYL"/>
    <property type="match status" value="1"/>
</dbReference>
<evidence type="ECO:0000313" key="3">
    <source>
        <dbReference type="Proteomes" id="UP000068016"/>
    </source>
</evidence>
<dbReference type="InterPro" id="IPR012902">
    <property type="entry name" value="N_methyl_site"/>
</dbReference>
<dbReference type="Proteomes" id="UP000068016">
    <property type="component" value="Unassembled WGS sequence"/>
</dbReference>
<sequence length="283" mass="29963">MKLRANVIKYKIARARRQVKRMSRQSGFSLVEMTIVLVIIGLILGAVMIGQDAQRNAEYVKIRQTFVNQWAVAYNTYVQRTGVPVGDDPTLPQLMVNGQGYLALSGGTTSGGNMTGVSGPAMICHGGAPRNMPSTSGLNDTADGARDLRDLMLRAGVQLPQGRGQGFEDRYVYRDSNGNPQEIQICFRWNPPGTPSGAGNVMVVAGLTPDLARSLAAAINGTAGASSGNFRQEGVSHGAIGVGATFGQATQAQDWSVDNTVNQGASSAEGQVQTVVANYKMNQ</sequence>
<accession>A0A108F2R5</accession>
<dbReference type="RefSeq" id="WP_060346261.1">
    <property type="nucleotide sequence ID" value="NZ_LPLZ01000017.1"/>
</dbReference>
<dbReference type="AlphaFoldDB" id="A0A108F2R5"/>
<organism evidence="2 3">
    <name type="scientific">Burkholderia territorii</name>
    <dbReference type="NCBI Taxonomy" id="1503055"/>
    <lineage>
        <taxon>Bacteria</taxon>
        <taxon>Pseudomonadati</taxon>
        <taxon>Pseudomonadota</taxon>
        <taxon>Betaproteobacteria</taxon>
        <taxon>Burkholderiales</taxon>
        <taxon>Burkholderiaceae</taxon>
        <taxon>Burkholderia</taxon>
        <taxon>Burkholderia cepacia complex</taxon>
    </lineage>
</organism>
<keyword evidence="1" id="KW-1133">Transmembrane helix</keyword>